<organism evidence="8 9">
    <name type="scientific">Planoprotostelium fungivorum</name>
    <dbReference type="NCBI Taxonomy" id="1890364"/>
    <lineage>
        <taxon>Eukaryota</taxon>
        <taxon>Amoebozoa</taxon>
        <taxon>Evosea</taxon>
        <taxon>Variosea</taxon>
        <taxon>Cavosteliida</taxon>
        <taxon>Cavosteliaceae</taxon>
        <taxon>Planoprotostelium</taxon>
    </lineage>
</organism>
<evidence type="ECO:0000256" key="5">
    <source>
        <dbReference type="PROSITE-ProRule" id="PRU00134"/>
    </source>
</evidence>
<evidence type="ECO:0000259" key="6">
    <source>
        <dbReference type="PROSITE" id="PS50280"/>
    </source>
</evidence>
<keyword evidence="8" id="KW-0808">Transferase</keyword>
<dbReference type="GO" id="GO:0008270">
    <property type="term" value="F:zinc ion binding"/>
    <property type="evidence" value="ECO:0007669"/>
    <property type="project" value="UniProtKB-KW"/>
</dbReference>
<evidence type="ECO:0000256" key="1">
    <source>
        <dbReference type="ARBA" id="ARBA00004038"/>
    </source>
</evidence>
<sequence length="453" mass="51724">MEGLLEGNHDVSLEQDEVKGRTVISKRSLQPGDIVLHCQPLVAVPNAENHQLCSRCFRQAAKPLRCSRCKMIFYCGSNCQKKDWTSFHKRECPLLAAVHSQIVPPTIRLLGRLAIAMVDRPSSREVVDHMMDHRGKWTEKQMQVYAQMSVFATQYLSPDEGLRDLFQHASHMIRIFCIFSCNNFNVSDQSMNHVGIGLYPEAALINHSCDCNSVATFSDGEAFIRSVKHIPPGQEITINYIELASSKENRNSILSSNFHFVCHCDLCQSGGDRDARLSQPSCNKCRRFLKREEGAYRCKVCAYSISSTRCDDVMDKCRNMSERGATDHVPSLRSALKEGEEVFGIYNEFVILLKNRLIKMSIEGSQFQEATLMSESLLEAYEYLYPSYWPLLGLQLFMHAKLLRLEENCDLKRVSEILRRAHSILMSSHGRCKLTLELDDLCRETEAELNHRR</sequence>
<dbReference type="InterPro" id="IPR002893">
    <property type="entry name" value="Znf_MYND"/>
</dbReference>
<dbReference type="Gene3D" id="6.10.140.2220">
    <property type="match status" value="1"/>
</dbReference>
<name>A0A2P6NLE5_9EUKA</name>
<comment type="caution">
    <text evidence="8">The sequence shown here is derived from an EMBL/GenBank/DDBJ whole genome shotgun (WGS) entry which is preliminary data.</text>
</comment>
<evidence type="ECO:0000256" key="3">
    <source>
        <dbReference type="ARBA" id="ARBA00022771"/>
    </source>
</evidence>
<reference evidence="8 9" key="1">
    <citation type="journal article" date="2018" name="Genome Biol. Evol.">
        <title>Multiple Roots of Fruiting Body Formation in Amoebozoa.</title>
        <authorList>
            <person name="Hillmann F."/>
            <person name="Forbes G."/>
            <person name="Novohradska S."/>
            <person name="Ferling I."/>
            <person name="Riege K."/>
            <person name="Groth M."/>
            <person name="Westermann M."/>
            <person name="Marz M."/>
            <person name="Spaller T."/>
            <person name="Winckler T."/>
            <person name="Schaap P."/>
            <person name="Glockner G."/>
        </authorList>
    </citation>
    <scope>NUCLEOTIDE SEQUENCE [LARGE SCALE GENOMIC DNA]</scope>
    <source>
        <strain evidence="8 9">Jena</strain>
    </source>
</reference>
<dbReference type="PROSITE" id="PS50280">
    <property type="entry name" value="SET"/>
    <property type="match status" value="1"/>
</dbReference>
<dbReference type="InterPro" id="IPR050869">
    <property type="entry name" value="H3K4_H4K5_MeTrfase"/>
</dbReference>
<keyword evidence="4" id="KW-0862">Zinc</keyword>
<dbReference type="InterPro" id="IPR046341">
    <property type="entry name" value="SET_dom_sf"/>
</dbReference>
<accession>A0A2P6NLE5</accession>
<dbReference type="EMBL" id="MDYQ01000056">
    <property type="protein sequence ID" value="PRP84785.1"/>
    <property type="molecule type" value="Genomic_DNA"/>
</dbReference>
<keyword evidence="9" id="KW-1185">Reference proteome</keyword>
<dbReference type="PANTHER" id="PTHR12197:SF251">
    <property type="entry name" value="EG:BACR7C10.4 PROTEIN"/>
    <property type="match status" value="1"/>
</dbReference>
<feature type="domain" description="MYND-type" evidence="7">
    <location>
        <begin position="53"/>
        <end position="92"/>
    </location>
</feature>
<dbReference type="AlphaFoldDB" id="A0A2P6NLE5"/>
<dbReference type="Gene3D" id="2.170.270.10">
    <property type="entry name" value="SET domain"/>
    <property type="match status" value="1"/>
</dbReference>
<keyword evidence="8" id="KW-0489">Methyltransferase</keyword>
<dbReference type="Pfam" id="PF01753">
    <property type="entry name" value="zf-MYND"/>
    <property type="match status" value="1"/>
</dbReference>
<feature type="domain" description="SET" evidence="6">
    <location>
        <begin position="9"/>
        <end position="241"/>
    </location>
</feature>
<dbReference type="STRING" id="1890364.A0A2P6NLE5"/>
<protein>
    <submittedName>
        <fullName evidence="8">Histone-lysine N-methyltransferase ASHR1-like</fullName>
    </submittedName>
</protein>
<dbReference type="PANTHER" id="PTHR12197">
    <property type="entry name" value="HISTONE-LYSINE N-METHYLTRANSFERASE SMYD"/>
    <property type="match status" value="1"/>
</dbReference>
<evidence type="ECO:0000313" key="9">
    <source>
        <dbReference type="Proteomes" id="UP000241769"/>
    </source>
</evidence>
<evidence type="ECO:0000313" key="8">
    <source>
        <dbReference type="EMBL" id="PRP84785.1"/>
    </source>
</evidence>
<dbReference type="GO" id="GO:0005634">
    <property type="term" value="C:nucleus"/>
    <property type="evidence" value="ECO:0007669"/>
    <property type="project" value="TreeGrafter"/>
</dbReference>
<dbReference type="PROSITE" id="PS50865">
    <property type="entry name" value="ZF_MYND_2"/>
    <property type="match status" value="1"/>
</dbReference>
<evidence type="ECO:0000256" key="2">
    <source>
        <dbReference type="ARBA" id="ARBA00022723"/>
    </source>
</evidence>
<dbReference type="InParanoid" id="A0A2P6NLE5"/>
<dbReference type="SUPFAM" id="SSF82199">
    <property type="entry name" value="SET domain"/>
    <property type="match status" value="1"/>
</dbReference>
<evidence type="ECO:0000256" key="4">
    <source>
        <dbReference type="ARBA" id="ARBA00022833"/>
    </source>
</evidence>
<dbReference type="SMART" id="SM00317">
    <property type="entry name" value="SET"/>
    <property type="match status" value="1"/>
</dbReference>
<keyword evidence="2" id="KW-0479">Metal-binding</keyword>
<dbReference type="OrthoDB" id="265717at2759"/>
<dbReference type="GO" id="GO:0008168">
    <property type="term" value="F:methyltransferase activity"/>
    <property type="evidence" value="ECO:0007669"/>
    <property type="project" value="UniProtKB-KW"/>
</dbReference>
<keyword evidence="3 5" id="KW-0863">Zinc-finger</keyword>
<dbReference type="Gene3D" id="1.10.220.160">
    <property type="match status" value="1"/>
</dbReference>
<proteinExistence type="predicted"/>
<dbReference type="Proteomes" id="UP000241769">
    <property type="component" value="Unassembled WGS sequence"/>
</dbReference>
<gene>
    <name evidence="8" type="ORF">PROFUN_07439</name>
</gene>
<dbReference type="Gene3D" id="1.25.40.10">
    <property type="entry name" value="Tetratricopeptide repeat domain"/>
    <property type="match status" value="1"/>
</dbReference>
<dbReference type="GO" id="GO:0032259">
    <property type="term" value="P:methylation"/>
    <property type="evidence" value="ECO:0007669"/>
    <property type="project" value="UniProtKB-KW"/>
</dbReference>
<dbReference type="InterPro" id="IPR001214">
    <property type="entry name" value="SET_dom"/>
</dbReference>
<dbReference type="Pfam" id="PF00856">
    <property type="entry name" value="SET"/>
    <property type="match status" value="1"/>
</dbReference>
<dbReference type="InterPro" id="IPR011990">
    <property type="entry name" value="TPR-like_helical_dom_sf"/>
</dbReference>
<comment type="function">
    <text evidence="1">Probable methyltransferase.</text>
</comment>
<evidence type="ECO:0000259" key="7">
    <source>
        <dbReference type="PROSITE" id="PS50865"/>
    </source>
</evidence>